<feature type="chain" id="PRO_5026083309" evidence="2">
    <location>
        <begin position="25"/>
        <end position="92"/>
    </location>
</feature>
<proteinExistence type="predicted"/>
<keyword evidence="2" id="KW-0732">Signal</keyword>
<feature type="region of interest" description="Disordered" evidence="1">
    <location>
        <begin position="22"/>
        <end position="45"/>
    </location>
</feature>
<sequence length="92" mass="10188">MMRQALLTTLLALLAVLTRHSSSAQGGYFPGASIKGTKGGGYYPYPPNPYPPNPYPYPYPTPSPIIPKPADDFAIHRPGNSHPHSKRIFRRR</sequence>
<organism evidence="3">
    <name type="scientific">Rhipicephalus microplus</name>
    <name type="common">Cattle tick</name>
    <name type="synonym">Boophilus microplus</name>
    <dbReference type="NCBI Taxonomy" id="6941"/>
    <lineage>
        <taxon>Eukaryota</taxon>
        <taxon>Metazoa</taxon>
        <taxon>Ecdysozoa</taxon>
        <taxon>Arthropoda</taxon>
        <taxon>Chelicerata</taxon>
        <taxon>Arachnida</taxon>
        <taxon>Acari</taxon>
        <taxon>Parasitiformes</taxon>
        <taxon>Ixodida</taxon>
        <taxon>Ixodoidea</taxon>
        <taxon>Ixodidae</taxon>
        <taxon>Rhipicephalinae</taxon>
        <taxon>Rhipicephalus</taxon>
        <taxon>Boophilus</taxon>
    </lineage>
</organism>
<evidence type="ECO:0000256" key="1">
    <source>
        <dbReference type="SAM" id="MobiDB-lite"/>
    </source>
</evidence>
<feature type="region of interest" description="Disordered" evidence="1">
    <location>
        <begin position="68"/>
        <end position="92"/>
    </location>
</feature>
<feature type="signal peptide" evidence="2">
    <location>
        <begin position="1"/>
        <end position="24"/>
    </location>
</feature>
<evidence type="ECO:0000313" key="3">
    <source>
        <dbReference type="EMBL" id="NIE44831.1"/>
    </source>
</evidence>
<feature type="compositionally biased region" description="Basic residues" evidence="1">
    <location>
        <begin position="83"/>
        <end position="92"/>
    </location>
</feature>
<protein>
    <submittedName>
        <fullName evidence="3">Putative secreted protein</fullName>
    </submittedName>
</protein>
<name>A0A6G5A1E6_RHIMP</name>
<dbReference type="EMBL" id="GIKN01002558">
    <property type="protein sequence ID" value="NIE44831.1"/>
    <property type="molecule type" value="Transcribed_RNA"/>
</dbReference>
<evidence type="ECO:0000256" key="2">
    <source>
        <dbReference type="SAM" id="SignalP"/>
    </source>
</evidence>
<accession>A0A6G5A1E6</accession>
<dbReference type="AlphaFoldDB" id="A0A6G5A1E6"/>
<reference evidence="3" key="1">
    <citation type="submission" date="2020-03" db="EMBL/GenBank/DDBJ databases">
        <title>A transcriptome and proteome of the tick Rhipicephalus microplus shaped by the genetic composition of its hosts and developmental stage.</title>
        <authorList>
            <person name="Garcia G.R."/>
            <person name="Ribeiro J.M.C."/>
            <person name="Maruyama S.R."/>
            <person name="Gardinasse L.G."/>
            <person name="Nelson K."/>
            <person name="Ferreira B.R."/>
            <person name="Andrade T.G."/>
            <person name="Santos I.K.F.M."/>
        </authorList>
    </citation>
    <scope>NUCLEOTIDE SEQUENCE</scope>
    <source>
        <strain evidence="3">NSGR</strain>
        <tissue evidence="3">Salivary glands</tissue>
    </source>
</reference>